<organism evidence="1 2">
    <name type="scientific">Elysia marginata</name>
    <dbReference type="NCBI Taxonomy" id="1093978"/>
    <lineage>
        <taxon>Eukaryota</taxon>
        <taxon>Metazoa</taxon>
        <taxon>Spiralia</taxon>
        <taxon>Lophotrochozoa</taxon>
        <taxon>Mollusca</taxon>
        <taxon>Gastropoda</taxon>
        <taxon>Heterobranchia</taxon>
        <taxon>Euthyneura</taxon>
        <taxon>Panpulmonata</taxon>
        <taxon>Sacoglossa</taxon>
        <taxon>Placobranchoidea</taxon>
        <taxon>Plakobranchidae</taxon>
        <taxon>Elysia</taxon>
    </lineage>
</organism>
<evidence type="ECO:0000313" key="1">
    <source>
        <dbReference type="EMBL" id="GFR82127.1"/>
    </source>
</evidence>
<protein>
    <submittedName>
        <fullName evidence="1">Uncharacterized protein</fullName>
    </submittedName>
</protein>
<accession>A0AAV4G9L2</accession>
<gene>
    <name evidence="1" type="ORF">ElyMa_004090200</name>
</gene>
<sequence>MSRTRRATEEKQAGGNLVDRFEQLAQTLRENKRRTWLTTADATDDCHWLSTQKRIIAACRAVFEEEIWVLLVTWAMPIDYGIGTDRNNHNYNHLQTR</sequence>
<comment type="caution">
    <text evidence="1">The sequence shown here is derived from an EMBL/GenBank/DDBJ whole genome shotgun (WGS) entry which is preliminary data.</text>
</comment>
<dbReference type="EMBL" id="BMAT01008308">
    <property type="protein sequence ID" value="GFR82127.1"/>
    <property type="molecule type" value="Genomic_DNA"/>
</dbReference>
<keyword evidence="2" id="KW-1185">Reference proteome</keyword>
<dbReference type="Proteomes" id="UP000762676">
    <property type="component" value="Unassembled WGS sequence"/>
</dbReference>
<evidence type="ECO:0000313" key="2">
    <source>
        <dbReference type="Proteomes" id="UP000762676"/>
    </source>
</evidence>
<reference evidence="1 2" key="1">
    <citation type="journal article" date="2021" name="Elife">
        <title>Chloroplast acquisition without the gene transfer in kleptoplastic sea slugs, Plakobranchus ocellatus.</title>
        <authorList>
            <person name="Maeda T."/>
            <person name="Takahashi S."/>
            <person name="Yoshida T."/>
            <person name="Shimamura S."/>
            <person name="Takaki Y."/>
            <person name="Nagai Y."/>
            <person name="Toyoda A."/>
            <person name="Suzuki Y."/>
            <person name="Arimoto A."/>
            <person name="Ishii H."/>
            <person name="Satoh N."/>
            <person name="Nishiyama T."/>
            <person name="Hasebe M."/>
            <person name="Maruyama T."/>
            <person name="Minagawa J."/>
            <person name="Obokata J."/>
            <person name="Shigenobu S."/>
        </authorList>
    </citation>
    <scope>NUCLEOTIDE SEQUENCE [LARGE SCALE GENOMIC DNA]</scope>
</reference>
<name>A0AAV4G9L2_9GAST</name>
<proteinExistence type="predicted"/>
<dbReference type="AlphaFoldDB" id="A0AAV4G9L2"/>